<comment type="caution">
    <text evidence="1">The sequence shown here is derived from an EMBL/GenBank/DDBJ whole genome shotgun (WGS) entry which is preliminary data.</text>
</comment>
<reference evidence="1 2" key="1">
    <citation type="submission" date="2019-08" db="EMBL/GenBank/DDBJ databases">
        <authorList>
            <person name="Shi S."/>
        </authorList>
    </citation>
    <scope>NUCLEOTIDE SEQUENCE [LARGE SCALE GENOMIC DNA]</scope>
    <source>
        <strain evidence="1 2">GY10130</strain>
    </source>
</reference>
<evidence type="ECO:0000313" key="1">
    <source>
        <dbReference type="EMBL" id="TXK45726.1"/>
    </source>
</evidence>
<gene>
    <name evidence="1" type="ORF">FVR03_12320</name>
</gene>
<dbReference type="Pfam" id="PF09357">
    <property type="entry name" value="RteC"/>
    <property type="match status" value="1"/>
</dbReference>
<dbReference type="RefSeq" id="WP_147922056.1">
    <property type="nucleotide sequence ID" value="NZ_VRTY01000042.1"/>
</dbReference>
<dbReference type="Proteomes" id="UP000321926">
    <property type="component" value="Unassembled WGS sequence"/>
</dbReference>
<evidence type="ECO:0000313" key="2">
    <source>
        <dbReference type="Proteomes" id="UP000321926"/>
    </source>
</evidence>
<accession>A0A5C8K9D8</accession>
<keyword evidence="2" id="KW-1185">Reference proteome</keyword>
<organism evidence="1 2">
    <name type="scientific">Pontibacter qinzhouensis</name>
    <dbReference type="NCBI Taxonomy" id="2603253"/>
    <lineage>
        <taxon>Bacteria</taxon>
        <taxon>Pseudomonadati</taxon>
        <taxon>Bacteroidota</taxon>
        <taxon>Cytophagia</taxon>
        <taxon>Cytophagales</taxon>
        <taxon>Hymenobacteraceae</taxon>
        <taxon>Pontibacter</taxon>
    </lineage>
</organism>
<dbReference type="EMBL" id="VRTY01000042">
    <property type="protein sequence ID" value="TXK45726.1"/>
    <property type="molecule type" value="Genomic_DNA"/>
</dbReference>
<dbReference type="OrthoDB" id="790983at2"/>
<sequence>MIQQAEKLYDQLVEKPREVEAAPAGTPAQRHETNLRILNEAIQELKKLVVNHSFPEEQEEIKFFRHIKPRFTSLLIYHSRLALLELRLPLGNLRDLRRYYENELQLIRHFFDDHTQFYQYFYSGATFLDSKYFVRGNCDFPLYYSVSNLSMSPMDTDTRFTTHYDYLVACFQANERLRDFLVKSLMLLEGGKIPDNLQSAAKSSLSWTGCKVHLIELAYALCESGQINGGTTGVMEIVERLEHLFQVKLGNVYRTFQEMRQRKKDSRTKLLDLMKERLLRRMDELDGA</sequence>
<name>A0A5C8K9D8_9BACT</name>
<evidence type="ECO:0008006" key="3">
    <source>
        <dbReference type="Google" id="ProtNLM"/>
    </source>
</evidence>
<protein>
    <recommendedName>
        <fullName evidence="3">Tetracycline regulation of excision, RteC</fullName>
    </recommendedName>
</protein>
<proteinExistence type="predicted"/>
<dbReference type="InterPro" id="IPR018534">
    <property type="entry name" value="Tet_reg_excision_RteC"/>
</dbReference>
<dbReference type="AlphaFoldDB" id="A0A5C8K9D8"/>